<keyword evidence="1" id="KW-1133">Transmembrane helix</keyword>
<dbReference type="PANTHER" id="PTHR30188:SF13">
    <property type="entry name" value="CONSERVED HYPOTHETICAL INTEGRAL MEMBRANE PROTEIN YRBE3B"/>
    <property type="match status" value="1"/>
</dbReference>
<sequence length="285" mass="30028">MTASTYVPAVARPLVAIYRRASTPTIRLGHMLVFFVRALVAVPASLRQYRKEFLRLLSDIAWGNGSIVVGGGTAGVAVVLGFTAGALVAVEGYNFLNLLGLGPATGIISSLVNTRELAPIMASLAFAMQAGCRFTAQLGAMRIAEEIDALDSLAIRPIPFLVTTRLMASIIAVIPLYVACLAVTYLTCQLVAGVISGGSVGPYLHYFTMMLSGKDIVYSVLKCVVFVWISSTVQCYYGFYAAGGPEGVGVAAGHAMRASITVVIMVNMLLTMALWSIDAGARFGG</sequence>
<evidence type="ECO:0000313" key="4">
    <source>
        <dbReference type="Proteomes" id="UP000192441"/>
    </source>
</evidence>
<protein>
    <submittedName>
        <fullName evidence="3">ABC transporter permease</fullName>
    </submittedName>
</protein>
<evidence type="ECO:0000313" key="5">
    <source>
        <dbReference type="Proteomes" id="UP000467379"/>
    </source>
</evidence>
<evidence type="ECO:0000313" key="3">
    <source>
        <dbReference type="EMBL" id="ORA32010.1"/>
    </source>
</evidence>
<feature type="transmembrane region" description="Helical" evidence="1">
    <location>
        <begin position="216"/>
        <end position="239"/>
    </location>
</feature>
<feature type="transmembrane region" description="Helical" evidence="1">
    <location>
        <begin position="184"/>
        <end position="204"/>
    </location>
</feature>
<keyword evidence="1" id="KW-0812">Transmembrane</keyword>
<dbReference type="Proteomes" id="UP000467379">
    <property type="component" value="Chromosome"/>
</dbReference>
<reference evidence="2 5" key="2">
    <citation type="journal article" date="2019" name="Emerg. Microbes Infect.">
        <title>Comprehensive subspecies identification of 175 nontuberculous mycobacteria species based on 7547 genomic profiles.</title>
        <authorList>
            <person name="Matsumoto Y."/>
            <person name="Kinjo T."/>
            <person name="Motooka D."/>
            <person name="Nabeya D."/>
            <person name="Jung N."/>
            <person name="Uechi K."/>
            <person name="Horii T."/>
            <person name="Iida T."/>
            <person name="Fujita J."/>
            <person name="Nakamura S."/>
        </authorList>
    </citation>
    <scope>NUCLEOTIDE SEQUENCE [LARGE SCALE GENOMIC DNA]</scope>
    <source>
        <strain evidence="2 5">JCM 12687</strain>
    </source>
</reference>
<feature type="transmembrane region" description="Helical" evidence="1">
    <location>
        <begin position="67"/>
        <end position="90"/>
    </location>
</feature>
<dbReference type="RefSeq" id="WP_083134215.1">
    <property type="nucleotide sequence ID" value="NZ_AP022606.1"/>
</dbReference>
<accession>A0A7I7W1K1</accession>
<keyword evidence="1" id="KW-0472">Membrane</keyword>
<evidence type="ECO:0000256" key="1">
    <source>
        <dbReference type="SAM" id="Phobius"/>
    </source>
</evidence>
<dbReference type="GO" id="GO:0043190">
    <property type="term" value="C:ATP-binding cassette (ABC) transporter complex"/>
    <property type="evidence" value="ECO:0007669"/>
    <property type="project" value="InterPro"/>
</dbReference>
<proteinExistence type="predicted"/>
<dbReference type="InterPro" id="IPR030802">
    <property type="entry name" value="Permease_MalE"/>
</dbReference>
<reference evidence="3 4" key="1">
    <citation type="submission" date="2016-12" db="EMBL/GenBank/DDBJ databases">
        <title>The new phylogeny of genus Mycobacterium.</title>
        <authorList>
            <person name="Tortoli E."/>
            <person name="Trovato A."/>
            <person name="Cirillo D.M."/>
        </authorList>
    </citation>
    <scope>NUCLEOTIDE SEQUENCE [LARGE SCALE GENOMIC DNA]</scope>
    <source>
        <strain evidence="3 4">DSM 44624</strain>
    </source>
</reference>
<evidence type="ECO:0000313" key="2">
    <source>
        <dbReference type="EMBL" id="BBZ10847.1"/>
    </source>
</evidence>
<name>A0A7I7W1K1_9MYCO</name>
<dbReference type="Pfam" id="PF02405">
    <property type="entry name" value="MlaE"/>
    <property type="match status" value="1"/>
</dbReference>
<dbReference type="GO" id="GO:0005548">
    <property type="term" value="F:phospholipid transporter activity"/>
    <property type="evidence" value="ECO:0007669"/>
    <property type="project" value="TreeGrafter"/>
</dbReference>
<gene>
    <name evidence="3" type="ORF">BST20_25585</name>
    <name evidence="2" type="ORF">MBRA_10420</name>
</gene>
<keyword evidence="5" id="KW-1185">Reference proteome</keyword>
<feature type="transmembrane region" description="Helical" evidence="1">
    <location>
        <begin position="157"/>
        <end position="178"/>
    </location>
</feature>
<dbReference type="EMBL" id="MVHM01000026">
    <property type="protein sequence ID" value="ORA32010.1"/>
    <property type="molecule type" value="Genomic_DNA"/>
</dbReference>
<dbReference type="Proteomes" id="UP000192441">
    <property type="component" value="Unassembled WGS sequence"/>
</dbReference>
<organism evidence="3 4">
    <name type="scientific">Mycobacterium branderi</name>
    <dbReference type="NCBI Taxonomy" id="43348"/>
    <lineage>
        <taxon>Bacteria</taxon>
        <taxon>Bacillati</taxon>
        <taxon>Actinomycetota</taxon>
        <taxon>Actinomycetes</taxon>
        <taxon>Mycobacteriales</taxon>
        <taxon>Mycobacteriaceae</taxon>
        <taxon>Mycobacterium</taxon>
    </lineage>
</organism>
<feature type="transmembrane region" description="Helical" evidence="1">
    <location>
        <begin position="28"/>
        <end position="46"/>
    </location>
</feature>
<dbReference type="OrthoDB" id="3745645at2"/>
<dbReference type="PANTHER" id="PTHR30188">
    <property type="entry name" value="ABC TRANSPORTER PERMEASE PROTEIN-RELATED"/>
    <property type="match status" value="1"/>
</dbReference>
<reference evidence="2" key="3">
    <citation type="submission" date="2020-02" db="EMBL/GenBank/DDBJ databases">
        <authorList>
            <person name="Matsumoto Y."/>
            <person name="Kinjo T."/>
            <person name="Motooka D."/>
            <person name="Nabeya D."/>
            <person name="Jung N."/>
            <person name="Uechi K."/>
            <person name="Horii T."/>
            <person name="Iida T."/>
            <person name="Fujita J."/>
            <person name="Nakamura S."/>
        </authorList>
    </citation>
    <scope>NUCLEOTIDE SEQUENCE</scope>
    <source>
        <strain evidence="2">JCM 12687</strain>
    </source>
</reference>
<dbReference type="AlphaFoldDB" id="A0A7I7W1K1"/>
<dbReference type="EMBL" id="AP022606">
    <property type="protein sequence ID" value="BBZ10847.1"/>
    <property type="molecule type" value="Genomic_DNA"/>
</dbReference>
<feature type="transmembrane region" description="Helical" evidence="1">
    <location>
        <begin position="259"/>
        <end position="277"/>
    </location>
</feature>